<comment type="caution">
    <text evidence="2">The sequence shown here is derived from an EMBL/GenBank/DDBJ whole genome shotgun (WGS) entry which is preliminary data.</text>
</comment>
<name>A0A9W7CLK1_9STRA</name>
<organism evidence="2 3">
    <name type="scientific">Phytophthora fragariaefolia</name>
    <dbReference type="NCBI Taxonomy" id="1490495"/>
    <lineage>
        <taxon>Eukaryota</taxon>
        <taxon>Sar</taxon>
        <taxon>Stramenopiles</taxon>
        <taxon>Oomycota</taxon>
        <taxon>Peronosporomycetes</taxon>
        <taxon>Peronosporales</taxon>
        <taxon>Peronosporaceae</taxon>
        <taxon>Phytophthora</taxon>
    </lineage>
</organism>
<keyword evidence="3" id="KW-1185">Reference proteome</keyword>
<gene>
    <name evidence="2" type="ORF">Pfra01_000831700</name>
</gene>
<feature type="region of interest" description="Disordered" evidence="1">
    <location>
        <begin position="1"/>
        <end position="20"/>
    </location>
</feature>
<sequence>MMNDFPSPHPPKQAGSDIPRRGVAWNAIPNEVIARGFIKAGIIPVGPWDASDRVRVSSVDSADAPVVCAEVPHPPKQAGSDIPRRGVAWNAIPNEVIARGFIKAGIIPVGPWDASDRVRVSSVDSADAPVVCAEVPHPPKQAGSDIPRRGVAWNAIPNEVIARGFIKAGIIPVGPWDASDRVRVSSVDSADAPVVCAEV</sequence>
<evidence type="ECO:0000256" key="1">
    <source>
        <dbReference type="SAM" id="MobiDB-lite"/>
    </source>
</evidence>
<proteinExistence type="predicted"/>
<dbReference type="AlphaFoldDB" id="A0A9W7CLK1"/>
<dbReference type="EMBL" id="BSXT01000742">
    <property type="protein sequence ID" value="GMF33475.1"/>
    <property type="molecule type" value="Genomic_DNA"/>
</dbReference>
<accession>A0A9W7CLK1</accession>
<evidence type="ECO:0000313" key="3">
    <source>
        <dbReference type="Proteomes" id="UP001165121"/>
    </source>
</evidence>
<evidence type="ECO:0000313" key="2">
    <source>
        <dbReference type="EMBL" id="GMF33475.1"/>
    </source>
</evidence>
<dbReference type="Proteomes" id="UP001165121">
    <property type="component" value="Unassembled WGS sequence"/>
</dbReference>
<protein>
    <submittedName>
        <fullName evidence="2">Unnamed protein product</fullName>
    </submittedName>
</protein>
<reference evidence="2" key="1">
    <citation type="submission" date="2023-04" db="EMBL/GenBank/DDBJ databases">
        <title>Phytophthora fragariaefolia NBRC 109709.</title>
        <authorList>
            <person name="Ichikawa N."/>
            <person name="Sato H."/>
            <person name="Tonouchi N."/>
        </authorList>
    </citation>
    <scope>NUCLEOTIDE SEQUENCE</scope>
    <source>
        <strain evidence="2">NBRC 109709</strain>
    </source>
</reference>